<organism evidence="1 2">
    <name type="scientific">Fusobacterium ulcerans 12-1B</name>
    <dbReference type="NCBI Taxonomy" id="457404"/>
    <lineage>
        <taxon>Bacteria</taxon>
        <taxon>Fusobacteriati</taxon>
        <taxon>Fusobacteriota</taxon>
        <taxon>Fusobacteriia</taxon>
        <taxon>Fusobacteriales</taxon>
        <taxon>Fusobacteriaceae</taxon>
        <taxon>Fusobacterium</taxon>
    </lineage>
</organism>
<dbReference type="GO" id="GO:0003677">
    <property type="term" value="F:DNA binding"/>
    <property type="evidence" value="ECO:0007669"/>
    <property type="project" value="InterPro"/>
</dbReference>
<comment type="caution">
    <text evidence="1">The sequence shown here is derived from an EMBL/GenBank/DDBJ whole genome shotgun (WGS) entry which is preliminary data.</text>
</comment>
<dbReference type="Gene3D" id="1.10.260.40">
    <property type="entry name" value="lambda repressor-like DNA-binding domains"/>
    <property type="match status" value="1"/>
</dbReference>
<evidence type="ECO:0000313" key="1">
    <source>
        <dbReference type="EMBL" id="EHO79743.1"/>
    </source>
</evidence>
<accession>H1PVN9</accession>
<dbReference type="EMBL" id="AGWJ02000023">
    <property type="protein sequence ID" value="EHO79743.1"/>
    <property type="molecule type" value="Genomic_DNA"/>
</dbReference>
<keyword evidence="2" id="KW-1185">Reference proteome</keyword>
<reference evidence="1 2" key="1">
    <citation type="submission" date="2012-07" db="EMBL/GenBank/DDBJ databases">
        <title>The Genome Sequence of Fusobacterium ulcerans 12_1B.</title>
        <authorList>
            <consortium name="The Broad Institute Genome Sequencing Platform"/>
            <person name="Earl A."/>
            <person name="Ward D."/>
            <person name="Feldgarden M."/>
            <person name="Gevers D."/>
            <person name="Strauss J."/>
            <person name="Ambrose C.E."/>
            <person name="Allen-Vercoe E."/>
            <person name="Walker B."/>
            <person name="Young S.K."/>
            <person name="Zeng Q."/>
            <person name="Gargeya S."/>
            <person name="Fitzgerald M."/>
            <person name="Haas B."/>
            <person name="Abouelleil A."/>
            <person name="Alvarado L."/>
            <person name="Arachchi H.M."/>
            <person name="Berlin A.M."/>
            <person name="Chapman S.B."/>
            <person name="Goldberg J."/>
            <person name="Griggs A."/>
            <person name="Gujja S."/>
            <person name="Hansen M."/>
            <person name="Howarth C."/>
            <person name="Imamovic A."/>
            <person name="Larimer J."/>
            <person name="McCowen C."/>
            <person name="Montmayeur A."/>
            <person name="Murphy C."/>
            <person name="Neiman D."/>
            <person name="Pearson M."/>
            <person name="Priest M."/>
            <person name="Roberts A."/>
            <person name="Saif S."/>
            <person name="Shea T."/>
            <person name="Sisk P."/>
            <person name="Sykes S."/>
            <person name="Wortman J."/>
            <person name="Nusbaum C."/>
            <person name="Birren B."/>
        </authorList>
    </citation>
    <scope>NUCLEOTIDE SEQUENCE [LARGE SCALE GENOMIC DNA]</scope>
    <source>
        <strain evidence="1 2">12_1B</strain>
    </source>
</reference>
<dbReference type="InterPro" id="IPR010982">
    <property type="entry name" value="Lambda_DNA-bd_dom_sf"/>
</dbReference>
<name>H1PVN9_9FUSO</name>
<dbReference type="BioCyc" id="FSP457404-HMP:GTSQ-2507-MONOMER"/>
<dbReference type="PATRIC" id="fig|457404.5.peg.2665"/>
<dbReference type="Proteomes" id="UP000003233">
    <property type="component" value="Unassembled WGS sequence"/>
</dbReference>
<dbReference type="RefSeq" id="WP_008698191.1">
    <property type="nucleotide sequence ID" value="NZ_KE161009.1"/>
</dbReference>
<dbReference type="SUPFAM" id="SSF47413">
    <property type="entry name" value="lambda repressor-like DNA-binding domains"/>
    <property type="match status" value="1"/>
</dbReference>
<sequence>MFGEVLTELMEKKNIGVAKFRDITGISAGYMSDLKKNRYLPSKSKLEVIIATLELNKEEELLLREEWALSKSDDSLRKTVSNLKEKNKDMLSVLKSVKKENELADEIKSLENYKAVYNLLFSDLNQEEAKELLKSISEKLEIIALRKNKYEKVKKKIEELNSIIESIK</sequence>
<dbReference type="AlphaFoldDB" id="H1PVN9"/>
<proteinExistence type="predicted"/>
<dbReference type="HOGENOM" id="CLU_1584089_0_0_0"/>
<evidence type="ECO:0000313" key="2">
    <source>
        <dbReference type="Proteomes" id="UP000003233"/>
    </source>
</evidence>
<gene>
    <name evidence="1" type="ORF">HMPREF0402_02482</name>
</gene>
<protein>
    <submittedName>
        <fullName evidence="1">Uncharacterized protein</fullName>
    </submittedName>
</protein>